<feature type="compositionally biased region" description="Polar residues" evidence="1">
    <location>
        <begin position="57"/>
        <end position="67"/>
    </location>
</feature>
<feature type="compositionally biased region" description="Polar residues" evidence="1">
    <location>
        <begin position="122"/>
        <end position="131"/>
    </location>
</feature>
<evidence type="ECO:0000256" key="1">
    <source>
        <dbReference type="SAM" id="MobiDB-lite"/>
    </source>
</evidence>
<protein>
    <submittedName>
        <fullName evidence="2">Uncharacterized protein</fullName>
    </submittedName>
</protein>
<sequence length="131" mass="14153">MATAGYIPERVAGPPPWPRKLRGEEASSSTLGDHDWDSSLLDGPPHFSHYLIEAPLNKNQRNGTQGDNAGLGARRTKSTASSLQEGVIGEEKRGNLCKKIPETLIKPERRVATSARGGIRPTPNSSNNSLR</sequence>
<dbReference type="EMBL" id="LR746267">
    <property type="protein sequence ID" value="CAA7394290.1"/>
    <property type="molecule type" value="Genomic_DNA"/>
</dbReference>
<organism evidence="2 3">
    <name type="scientific">Spirodela intermedia</name>
    <name type="common">Intermediate duckweed</name>
    <dbReference type="NCBI Taxonomy" id="51605"/>
    <lineage>
        <taxon>Eukaryota</taxon>
        <taxon>Viridiplantae</taxon>
        <taxon>Streptophyta</taxon>
        <taxon>Embryophyta</taxon>
        <taxon>Tracheophyta</taxon>
        <taxon>Spermatophyta</taxon>
        <taxon>Magnoliopsida</taxon>
        <taxon>Liliopsida</taxon>
        <taxon>Araceae</taxon>
        <taxon>Lemnoideae</taxon>
        <taxon>Spirodela</taxon>
    </lineage>
</organism>
<accession>A0A7I8K9B2</accession>
<name>A0A7I8K9B2_SPIIN</name>
<feature type="region of interest" description="Disordered" evidence="1">
    <location>
        <begin position="1"/>
        <end position="94"/>
    </location>
</feature>
<dbReference type="AlphaFoldDB" id="A0A7I8K9B2"/>
<evidence type="ECO:0000313" key="2">
    <source>
        <dbReference type="EMBL" id="CAA7394290.1"/>
    </source>
</evidence>
<dbReference type="Proteomes" id="UP000663760">
    <property type="component" value="Chromosome 4"/>
</dbReference>
<keyword evidence="3" id="KW-1185">Reference proteome</keyword>
<gene>
    <name evidence="2" type="ORF">SI8410_04004951</name>
</gene>
<feature type="region of interest" description="Disordered" evidence="1">
    <location>
        <begin position="107"/>
        <end position="131"/>
    </location>
</feature>
<reference evidence="2" key="1">
    <citation type="submission" date="2020-02" db="EMBL/GenBank/DDBJ databases">
        <authorList>
            <person name="Scholz U."/>
            <person name="Mascher M."/>
            <person name="Fiebig A."/>
        </authorList>
    </citation>
    <scope>NUCLEOTIDE SEQUENCE</scope>
</reference>
<evidence type="ECO:0000313" key="3">
    <source>
        <dbReference type="Proteomes" id="UP000663760"/>
    </source>
</evidence>
<proteinExistence type="predicted"/>